<dbReference type="UniPathway" id="UPA00196"/>
<keyword evidence="3" id="KW-0812">Transmembrane</keyword>
<dbReference type="GO" id="GO:0000225">
    <property type="term" value="F:N-acetylglucosaminylphosphatidylinositol deacetylase activity"/>
    <property type="evidence" value="ECO:0007669"/>
    <property type="project" value="UniProtKB-EC"/>
</dbReference>
<dbReference type="OrthoDB" id="440160at2759"/>
<dbReference type="GO" id="GO:0006506">
    <property type="term" value="P:GPI anchor biosynthetic process"/>
    <property type="evidence" value="ECO:0007669"/>
    <property type="project" value="UniProtKB-UniPathway"/>
</dbReference>
<dbReference type="SUPFAM" id="SSF102588">
    <property type="entry name" value="LmbE-like"/>
    <property type="match status" value="1"/>
</dbReference>
<dbReference type="EMBL" id="KB644411">
    <property type="protein sequence ID" value="EPS29210.1"/>
    <property type="molecule type" value="Genomic_DNA"/>
</dbReference>
<dbReference type="PANTHER" id="PTHR12993:SF11">
    <property type="entry name" value="N-ACETYLGLUCOSAMINYL-PHOSPHATIDYLINOSITOL DE-N-ACETYLASE"/>
    <property type="match status" value="1"/>
</dbReference>
<dbReference type="Proteomes" id="UP000019376">
    <property type="component" value="Unassembled WGS sequence"/>
</dbReference>
<dbReference type="InterPro" id="IPR003737">
    <property type="entry name" value="GlcNAc_PI_deacetylase-related"/>
</dbReference>
<dbReference type="eggNOG" id="KOG3332">
    <property type="taxonomic scope" value="Eukaryota"/>
</dbReference>
<dbReference type="GO" id="GO:0016020">
    <property type="term" value="C:membrane"/>
    <property type="evidence" value="ECO:0007669"/>
    <property type="project" value="GOC"/>
</dbReference>
<sequence>MVLLRPVKRLVRRLLRPATLGTGIGVLAGCVLFLYLMLAYRVADDPRLVPESFRHARRPILITAHPDDETLFFSPSILYHRHEPHVTRSLLVISSGNFNGLGEKRQAEIHSSCAALGISQDHCIVLDNPELQDNPKKWWDEKLIENIIKPYLEKWNIDLIMTFDQGGISGHINHRAVSAGVRDYVTTHPDAPPAYALESTWLLRKYSSLLDLIPTAIPFLWRLATAPLMPVTSPKIVDRSLSLGMTKERVLLVSSWKTYCESRQAFGQHESQYSWDRVLYLVISRYMWFNTLERIQ</sequence>
<protein>
    <recommendedName>
        <fullName evidence="2">N-acetylglucosaminylphosphatidylinositol deacetylase</fullName>
        <ecNumber evidence="2">3.5.1.89</ecNumber>
    </recommendedName>
</protein>
<keyword evidence="3" id="KW-1133">Transmembrane helix</keyword>
<dbReference type="PROSITE" id="PS51257">
    <property type="entry name" value="PROKAR_LIPOPROTEIN"/>
    <property type="match status" value="1"/>
</dbReference>
<comment type="similarity">
    <text evidence="1">Belongs to the PIGL family.</text>
</comment>
<dbReference type="Pfam" id="PF02585">
    <property type="entry name" value="PIG-L"/>
    <property type="match status" value="1"/>
</dbReference>
<dbReference type="InterPro" id="IPR024078">
    <property type="entry name" value="LmbE-like_dom_sf"/>
</dbReference>
<gene>
    <name evidence="4" type="ORF">PDE_04159</name>
</gene>
<dbReference type="EC" id="3.5.1.89" evidence="2"/>
<accession>S7ZEW1</accession>
<dbReference type="HOGENOM" id="CLU_034979_0_2_1"/>
<dbReference type="Gene3D" id="3.40.50.10320">
    <property type="entry name" value="LmbE-like"/>
    <property type="match status" value="1"/>
</dbReference>
<reference evidence="4 5" key="1">
    <citation type="journal article" date="2013" name="PLoS ONE">
        <title>Genomic and secretomic analyses reveal unique features of the lignocellulolytic enzyme system of Penicillium decumbens.</title>
        <authorList>
            <person name="Liu G."/>
            <person name="Zhang L."/>
            <person name="Wei X."/>
            <person name="Zou G."/>
            <person name="Qin Y."/>
            <person name="Ma L."/>
            <person name="Li J."/>
            <person name="Zheng H."/>
            <person name="Wang S."/>
            <person name="Wang C."/>
            <person name="Xun L."/>
            <person name="Zhao G.-P."/>
            <person name="Zhou Z."/>
            <person name="Qu Y."/>
        </authorList>
    </citation>
    <scope>NUCLEOTIDE SEQUENCE [LARGE SCALE GENOMIC DNA]</scope>
    <source>
        <strain evidence="5">114-2 / CGMCC 5302</strain>
    </source>
</reference>
<dbReference type="PANTHER" id="PTHR12993">
    <property type="entry name" value="N-ACETYLGLUCOSAMINYL-PHOSPHATIDYLINOSITOL DE-N-ACETYLASE-RELATED"/>
    <property type="match status" value="1"/>
</dbReference>
<dbReference type="GO" id="GO:0005783">
    <property type="term" value="C:endoplasmic reticulum"/>
    <property type="evidence" value="ECO:0007669"/>
    <property type="project" value="TreeGrafter"/>
</dbReference>
<dbReference type="STRING" id="933388.S7ZEW1"/>
<keyword evidence="3" id="KW-0472">Membrane</keyword>
<evidence type="ECO:0000313" key="5">
    <source>
        <dbReference type="Proteomes" id="UP000019376"/>
    </source>
</evidence>
<proteinExistence type="inferred from homology"/>
<keyword evidence="5" id="KW-1185">Reference proteome</keyword>
<evidence type="ECO:0000256" key="3">
    <source>
        <dbReference type="SAM" id="Phobius"/>
    </source>
</evidence>
<organism evidence="4 5">
    <name type="scientific">Penicillium oxalicum (strain 114-2 / CGMCC 5302)</name>
    <name type="common">Penicillium decumbens</name>
    <dbReference type="NCBI Taxonomy" id="933388"/>
    <lineage>
        <taxon>Eukaryota</taxon>
        <taxon>Fungi</taxon>
        <taxon>Dikarya</taxon>
        <taxon>Ascomycota</taxon>
        <taxon>Pezizomycotina</taxon>
        <taxon>Eurotiomycetes</taxon>
        <taxon>Eurotiomycetidae</taxon>
        <taxon>Eurotiales</taxon>
        <taxon>Aspergillaceae</taxon>
        <taxon>Penicillium</taxon>
    </lineage>
</organism>
<dbReference type="AlphaFoldDB" id="S7ZEW1"/>
<dbReference type="PhylomeDB" id="S7ZEW1"/>
<evidence type="ECO:0000256" key="1">
    <source>
        <dbReference type="ARBA" id="ARBA00006066"/>
    </source>
</evidence>
<evidence type="ECO:0000256" key="2">
    <source>
        <dbReference type="ARBA" id="ARBA00012176"/>
    </source>
</evidence>
<evidence type="ECO:0000313" key="4">
    <source>
        <dbReference type="EMBL" id="EPS29210.1"/>
    </source>
</evidence>
<name>S7ZEW1_PENO1</name>
<feature type="transmembrane region" description="Helical" evidence="3">
    <location>
        <begin position="20"/>
        <end position="40"/>
    </location>
</feature>